<dbReference type="GO" id="GO:0004252">
    <property type="term" value="F:serine-type endopeptidase activity"/>
    <property type="evidence" value="ECO:0007669"/>
    <property type="project" value="InterPro"/>
</dbReference>
<comment type="similarity">
    <text evidence="1">Belongs to the peptidase S1 family.</text>
</comment>
<keyword evidence="5" id="KW-0325">Glycoprotein</keyword>
<feature type="signal peptide" evidence="6">
    <location>
        <begin position="1"/>
        <end position="21"/>
    </location>
</feature>
<keyword evidence="4" id="KW-1015">Disulfide bond</keyword>
<evidence type="ECO:0000313" key="10">
    <source>
        <dbReference type="Proteomes" id="UP000332933"/>
    </source>
</evidence>
<dbReference type="EMBL" id="CAADRA010006994">
    <property type="protein sequence ID" value="VFT97996.1"/>
    <property type="molecule type" value="Genomic_DNA"/>
</dbReference>
<proteinExistence type="inferred from homology"/>
<accession>A0A485LHW8</accession>
<evidence type="ECO:0000256" key="3">
    <source>
        <dbReference type="ARBA" id="ARBA00023026"/>
    </source>
</evidence>
<dbReference type="Proteomes" id="UP000332933">
    <property type="component" value="Unassembled WGS sequence"/>
</dbReference>
<gene>
    <name evidence="9" type="primary">Aste57867_21324</name>
    <name evidence="8" type="ORF">As57867_021255</name>
    <name evidence="9" type="ORF">ASTE57867_21324</name>
</gene>
<name>A0A485LHW8_9STRA</name>
<dbReference type="InterPro" id="IPR050430">
    <property type="entry name" value="Peptidase_S1"/>
</dbReference>
<dbReference type="AlphaFoldDB" id="A0A485LHW8"/>
<protein>
    <submittedName>
        <fullName evidence="9">Aste57867_21324 protein</fullName>
    </submittedName>
</protein>
<dbReference type="EMBL" id="VJMH01006968">
    <property type="protein sequence ID" value="KAF0686892.1"/>
    <property type="molecule type" value="Genomic_DNA"/>
</dbReference>
<feature type="chain" id="PRO_5033826357" evidence="6">
    <location>
        <begin position="22"/>
        <end position="284"/>
    </location>
</feature>
<dbReference type="OrthoDB" id="10051896at2759"/>
<dbReference type="InterPro" id="IPR001314">
    <property type="entry name" value="Peptidase_S1A"/>
</dbReference>
<evidence type="ECO:0000256" key="4">
    <source>
        <dbReference type="ARBA" id="ARBA00023157"/>
    </source>
</evidence>
<dbReference type="PROSITE" id="PS50240">
    <property type="entry name" value="TRYPSIN_DOM"/>
    <property type="match status" value="1"/>
</dbReference>
<dbReference type="PANTHER" id="PTHR24276:SF98">
    <property type="entry name" value="FI18310P1-RELATED"/>
    <property type="match status" value="1"/>
</dbReference>
<dbReference type="SMART" id="SM00020">
    <property type="entry name" value="Tryp_SPc"/>
    <property type="match status" value="1"/>
</dbReference>
<evidence type="ECO:0000256" key="6">
    <source>
        <dbReference type="SAM" id="SignalP"/>
    </source>
</evidence>
<organism evidence="9 10">
    <name type="scientific">Aphanomyces stellatus</name>
    <dbReference type="NCBI Taxonomy" id="120398"/>
    <lineage>
        <taxon>Eukaryota</taxon>
        <taxon>Sar</taxon>
        <taxon>Stramenopiles</taxon>
        <taxon>Oomycota</taxon>
        <taxon>Saprolegniomycetes</taxon>
        <taxon>Saprolegniales</taxon>
        <taxon>Verrucalvaceae</taxon>
        <taxon>Aphanomyces</taxon>
    </lineage>
</organism>
<keyword evidence="2 6" id="KW-0732">Signal</keyword>
<evidence type="ECO:0000256" key="1">
    <source>
        <dbReference type="ARBA" id="ARBA00007664"/>
    </source>
</evidence>
<dbReference type="SUPFAM" id="SSF50494">
    <property type="entry name" value="Trypsin-like serine proteases"/>
    <property type="match status" value="1"/>
</dbReference>
<feature type="domain" description="Peptidase S1" evidence="7">
    <location>
        <begin position="31"/>
        <end position="284"/>
    </location>
</feature>
<dbReference type="Gene3D" id="2.40.10.10">
    <property type="entry name" value="Trypsin-like serine proteases"/>
    <property type="match status" value="1"/>
</dbReference>
<dbReference type="GO" id="GO:0006508">
    <property type="term" value="P:proteolysis"/>
    <property type="evidence" value="ECO:0007669"/>
    <property type="project" value="InterPro"/>
</dbReference>
<reference evidence="9 10" key="1">
    <citation type="submission" date="2019-03" db="EMBL/GenBank/DDBJ databases">
        <authorList>
            <person name="Gaulin E."/>
            <person name="Dumas B."/>
        </authorList>
    </citation>
    <scope>NUCLEOTIDE SEQUENCE [LARGE SCALE GENOMIC DNA]</scope>
    <source>
        <strain evidence="9">CBS 568.67</strain>
    </source>
</reference>
<dbReference type="PRINTS" id="PR00722">
    <property type="entry name" value="CHYMOTRYPSIN"/>
</dbReference>
<dbReference type="InterPro" id="IPR043504">
    <property type="entry name" value="Peptidase_S1_PA_chymotrypsin"/>
</dbReference>
<dbReference type="InterPro" id="IPR001254">
    <property type="entry name" value="Trypsin_dom"/>
</dbReference>
<dbReference type="Pfam" id="PF00089">
    <property type="entry name" value="Trypsin"/>
    <property type="match status" value="1"/>
</dbReference>
<keyword evidence="10" id="KW-1185">Reference proteome</keyword>
<evidence type="ECO:0000313" key="9">
    <source>
        <dbReference type="EMBL" id="VFT97996.1"/>
    </source>
</evidence>
<evidence type="ECO:0000256" key="2">
    <source>
        <dbReference type="ARBA" id="ARBA00022729"/>
    </source>
</evidence>
<dbReference type="CDD" id="cd00190">
    <property type="entry name" value="Tryp_SPc"/>
    <property type="match status" value="1"/>
</dbReference>
<dbReference type="PANTHER" id="PTHR24276">
    <property type="entry name" value="POLYSERASE-RELATED"/>
    <property type="match status" value="1"/>
</dbReference>
<sequence>MKTTLASAAVCLLVAATSVAADVATHIHGRVVGGTAPKPDAVFPWMAGIRSVPGRAAYCAGTLIAPQYVLTAAQCFSFYRFTPDVFYVTIGSRSSLGTGDHVDNVTVASYTLHPGFIPYSPMGTSVGQQYDVAILKLSTPSTKTPIALGKDYIVPDTPATVLGWGQNNTSIPNPTFTTTLLQANASVLSDSDCQTRIRASNYSNFDKWNMTASHMCAGGVPGTGVCQNDAGAPLLVQSPVTGALVLVGDASFGASCASGVPDIYARLTGVRDFIDKYSSGHQWV</sequence>
<dbReference type="InterPro" id="IPR009003">
    <property type="entry name" value="Peptidase_S1_PA"/>
</dbReference>
<keyword evidence="3" id="KW-0843">Virulence</keyword>
<evidence type="ECO:0000259" key="7">
    <source>
        <dbReference type="PROSITE" id="PS50240"/>
    </source>
</evidence>
<evidence type="ECO:0000256" key="5">
    <source>
        <dbReference type="ARBA" id="ARBA00023180"/>
    </source>
</evidence>
<reference evidence="8" key="2">
    <citation type="submission" date="2019-06" db="EMBL/GenBank/DDBJ databases">
        <title>Genomics analysis of Aphanomyces spp. identifies a new class of oomycete effector associated with host adaptation.</title>
        <authorList>
            <person name="Gaulin E."/>
        </authorList>
    </citation>
    <scope>NUCLEOTIDE SEQUENCE</scope>
    <source>
        <strain evidence="8">CBS 578.67</strain>
    </source>
</reference>
<evidence type="ECO:0000313" key="8">
    <source>
        <dbReference type="EMBL" id="KAF0686892.1"/>
    </source>
</evidence>